<evidence type="ECO:0000313" key="2">
    <source>
        <dbReference type="Proteomes" id="UP001385809"/>
    </source>
</evidence>
<name>A0ABU8MKB7_9PSEU</name>
<dbReference type="EMBL" id="JBBEGN010000002">
    <property type="protein sequence ID" value="MEJ2867075.1"/>
    <property type="molecule type" value="Genomic_DNA"/>
</dbReference>
<dbReference type="Proteomes" id="UP001385809">
    <property type="component" value="Unassembled WGS sequence"/>
</dbReference>
<keyword evidence="2" id="KW-1185">Reference proteome</keyword>
<accession>A0ABU8MKB7</accession>
<comment type="caution">
    <text evidence="1">The sequence shown here is derived from an EMBL/GenBank/DDBJ whole genome shotgun (WGS) entry which is preliminary data.</text>
</comment>
<evidence type="ECO:0000313" key="1">
    <source>
        <dbReference type="EMBL" id="MEJ2867075.1"/>
    </source>
</evidence>
<sequence length="83" mass="9368">MIRDGEHASWRRGREVLDDYDLDRVLSEELADDLVNELACLRPRAYRRPAHAVGAGPVPAPVRGRMTVPVRPRLRVLRGGRAD</sequence>
<dbReference type="RefSeq" id="WP_337693700.1">
    <property type="nucleotide sequence ID" value="NZ_JBBEGN010000002.1"/>
</dbReference>
<protein>
    <submittedName>
        <fullName evidence="1">Uncharacterized protein</fullName>
    </submittedName>
</protein>
<gene>
    <name evidence="1" type="ORF">WCD74_04820</name>
</gene>
<reference evidence="1 2" key="1">
    <citation type="submission" date="2024-03" db="EMBL/GenBank/DDBJ databases">
        <title>Actinomycetospora sp. OC33-EN08, a novel actinomycete isolated from wild orchid (Aerides multiflora).</title>
        <authorList>
            <person name="Suriyachadkun C."/>
        </authorList>
    </citation>
    <scope>NUCLEOTIDE SEQUENCE [LARGE SCALE GENOMIC DNA]</scope>
    <source>
        <strain evidence="1 2">OC33-EN08</strain>
    </source>
</reference>
<organism evidence="1 2">
    <name type="scientific">Actinomycetospora aurantiaca</name>
    <dbReference type="NCBI Taxonomy" id="3129233"/>
    <lineage>
        <taxon>Bacteria</taxon>
        <taxon>Bacillati</taxon>
        <taxon>Actinomycetota</taxon>
        <taxon>Actinomycetes</taxon>
        <taxon>Pseudonocardiales</taxon>
        <taxon>Pseudonocardiaceae</taxon>
        <taxon>Actinomycetospora</taxon>
    </lineage>
</organism>
<proteinExistence type="predicted"/>